<evidence type="ECO:0000259" key="1">
    <source>
        <dbReference type="Pfam" id="PF13358"/>
    </source>
</evidence>
<dbReference type="Proteomes" id="UP000193380">
    <property type="component" value="Chromosome 1"/>
</dbReference>
<protein>
    <recommendedName>
        <fullName evidence="1">Tc1-like transposase DDE domain-containing protein</fullName>
    </recommendedName>
</protein>
<dbReference type="InterPro" id="IPR038717">
    <property type="entry name" value="Tc1-like_DDE_dom"/>
</dbReference>
<proteinExistence type="predicted"/>
<dbReference type="STRING" id="8022.A0A060W3P3"/>
<gene>
    <name evidence="2" type="ORF">GSONMT00065575001</name>
</gene>
<feature type="domain" description="Tc1-like transposase DDE" evidence="1">
    <location>
        <begin position="112"/>
        <end position="163"/>
    </location>
</feature>
<dbReference type="GO" id="GO:0003676">
    <property type="term" value="F:nucleic acid binding"/>
    <property type="evidence" value="ECO:0007669"/>
    <property type="project" value="InterPro"/>
</dbReference>
<dbReference type="InterPro" id="IPR036397">
    <property type="entry name" value="RNaseH_sf"/>
</dbReference>
<evidence type="ECO:0000313" key="2">
    <source>
        <dbReference type="EMBL" id="CDQ61651.1"/>
    </source>
</evidence>
<name>A0A060W3P3_ONCMY</name>
<dbReference type="Gene3D" id="3.30.420.10">
    <property type="entry name" value="Ribonuclease H-like superfamily/Ribonuclease H"/>
    <property type="match status" value="1"/>
</dbReference>
<dbReference type="AlphaFoldDB" id="A0A060W3P3"/>
<dbReference type="PaxDb" id="8022-A0A060W3P3"/>
<evidence type="ECO:0000313" key="3">
    <source>
        <dbReference type="Proteomes" id="UP000193380"/>
    </source>
</evidence>
<accession>A0A060W3P3</accession>
<reference evidence="2 3" key="1">
    <citation type="journal article" date="2014" name="Nat. Commun.">
        <title>The rainbow trout genome provides novel insights into evolution after whole-genome duplication in vertebrates.</title>
        <authorList>
            <person name="Berthelot C."/>
            <person name="Brunet F."/>
            <person name="Chalopin D."/>
            <person name="Juanchich A."/>
            <person name="Bernard M."/>
            <person name="Noel B."/>
            <person name="Bento P."/>
            <person name="Da Silva C."/>
            <person name="Labadie K."/>
            <person name="Alberti A."/>
            <person name="Aury J.M."/>
            <person name="Louis A."/>
            <person name="Dehais P."/>
            <person name="Bardou P."/>
            <person name="Montfort J."/>
            <person name="Klopp C."/>
            <person name="Cabau C."/>
            <person name="Gaspin C."/>
            <person name="Thorgaard G.H."/>
            <person name="Boussaha M."/>
            <person name="Quillet E."/>
            <person name="Guyomard R."/>
            <person name="Galiana D."/>
            <person name="Bobe J."/>
            <person name="Volff J.N."/>
            <person name="Genet C."/>
            <person name="Wincker P."/>
            <person name="Jaillon O."/>
            <person name="Roest Crollius H."/>
            <person name="Guiguen Y."/>
        </authorList>
    </citation>
    <scope>NUCLEOTIDE SEQUENCE [LARGE SCALE GENOMIC DNA]</scope>
</reference>
<dbReference type="EMBL" id="FR904385">
    <property type="protein sequence ID" value="CDQ61651.1"/>
    <property type="molecule type" value="Genomic_DNA"/>
</dbReference>
<dbReference type="Pfam" id="PF13358">
    <property type="entry name" value="DDE_3"/>
    <property type="match status" value="1"/>
</dbReference>
<organism evidence="2 3">
    <name type="scientific">Oncorhynchus mykiss</name>
    <name type="common">Rainbow trout</name>
    <name type="synonym">Salmo gairdneri</name>
    <dbReference type="NCBI Taxonomy" id="8022"/>
    <lineage>
        <taxon>Eukaryota</taxon>
        <taxon>Metazoa</taxon>
        <taxon>Chordata</taxon>
        <taxon>Craniata</taxon>
        <taxon>Vertebrata</taxon>
        <taxon>Euteleostomi</taxon>
        <taxon>Actinopterygii</taxon>
        <taxon>Neopterygii</taxon>
        <taxon>Teleostei</taxon>
        <taxon>Protacanthopterygii</taxon>
        <taxon>Salmoniformes</taxon>
        <taxon>Salmonidae</taxon>
        <taxon>Salmoninae</taxon>
        <taxon>Oncorhynchus</taxon>
    </lineage>
</organism>
<sequence length="215" mass="24019">MFTYTQLVFGSIAYKWLNLGQTFRVAFHKLPTISWVNFGTFLLTELASLLAQAFSVLPKFSIGLRSGLCDGHSNTLTLLSLSHFATTLEVCLGSLSIWKTHLRPSFNFLTDVLRWVFQMDNDPKHTSKVVAKWLKDNKGKVSEWPSQSPDLNPIENVGRTEKACASKEAYKPDSVTPALSGGMGQNSPNLLWEACGRLFKTFDPTKTPEKEFPNA</sequence>